<dbReference type="InterPro" id="IPR035979">
    <property type="entry name" value="RBD_domain_sf"/>
</dbReference>
<feature type="region of interest" description="Disordered" evidence="8">
    <location>
        <begin position="286"/>
        <end position="310"/>
    </location>
</feature>
<dbReference type="GO" id="GO:0008380">
    <property type="term" value="P:RNA splicing"/>
    <property type="evidence" value="ECO:0007669"/>
    <property type="project" value="UniProtKB-KW"/>
</dbReference>
<dbReference type="AlphaFoldDB" id="A0AAN6YX24"/>
<keyword evidence="5" id="KW-0508">mRNA splicing</keyword>
<keyword evidence="6" id="KW-0539">Nucleus</keyword>
<keyword evidence="11" id="KW-1185">Reference proteome</keyword>
<comment type="caution">
    <text evidence="10">The sequence shown here is derived from an EMBL/GenBank/DDBJ whole genome shotgun (WGS) entry which is preliminary data.</text>
</comment>
<protein>
    <submittedName>
        <fullName evidence="10">RNA-binding domain-containing protein</fullName>
    </submittedName>
</protein>
<dbReference type="InterPro" id="IPR003954">
    <property type="entry name" value="RRM_euk-type"/>
</dbReference>
<dbReference type="InterPro" id="IPR051106">
    <property type="entry name" value="RNA-bind/splicing_reg"/>
</dbReference>
<reference evidence="10" key="1">
    <citation type="journal article" date="2023" name="Mol. Phylogenet. Evol.">
        <title>Genome-scale phylogeny and comparative genomics of the fungal order Sordariales.</title>
        <authorList>
            <person name="Hensen N."/>
            <person name="Bonometti L."/>
            <person name="Westerberg I."/>
            <person name="Brannstrom I.O."/>
            <person name="Guillou S."/>
            <person name="Cros-Aarteil S."/>
            <person name="Calhoun S."/>
            <person name="Haridas S."/>
            <person name="Kuo A."/>
            <person name="Mondo S."/>
            <person name="Pangilinan J."/>
            <person name="Riley R."/>
            <person name="LaButti K."/>
            <person name="Andreopoulos B."/>
            <person name="Lipzen A."/>
            <person name="Chen C."/>
            <person name="Yan M."/>
            <person name="Daum C."/>
            <person name="Ng V."/>
            <person name="Clum A."/>
            <person name="Steindorff A."/>
            <person name="Ohm R.A."/>
            <person name="Martin F."/>
            <person name="Silar P."/>
            <person name="Natvig D.O."/>
            <person name="Lalanne C."/>
            <person name="Gautier V."/>
            <person name="Ament-Velasquez S.L."/>
            <person name="Kruys A."/>
            <person name="Hutchinson M.I."/>
            <person name="Powell A.J."/>
            <person name="Barry K."/>
            <person name="Miller A.N."/>
            <person name="Grigoriev I.V."/>
            <person name="Debuchy R."/>
            <person name="Gladieux P."/>
            <person name="Hiltunen Thoren M."/>
            <person name="Johannesson H."/>
        </authorList>
    </citation>
    <scope>NUCLEOTIDE SEQUENCE</scope>
    <source>
        <strain evidence="10">CBS 508.74</strain>
    </source>
</reference>
<dbReference type="CDD" id="cd00590">
    <property type="entry name" value="RRM_SF"/>
    <property type="match status" value="1"/>
</dbReference>
<evidence type="ECO:0000256" key="6">
    <source>
        <dbReference type="ARBA" id="ARBA00023242"/>
    </source>
</evidence>
<dbReference type="GeneID" id="89938162"/>
<evidence type="ECO:0000256" key="3">
    <source>
        <dbReference type="ARBA" id="ARBA00022664"/>
    </source>
</evidence>
<evidence type="ECO:0000256" key="2">
    <source>
        <dbReference type="ARBA" id="ARBA00022553"/>
    </source>
</evidence>
<evidence type="ECO:0000256" key="4">
    <source>
        <dbReference type="ARBA" id="ARBA00022884"/>
    </source>
</evidence>
<evidence type="ECO:0000313" key="10">
    <source>
        <dbReference type="EMBL" id="KAK4117245.1"/>
    </source>
</evidence>
<dbReference type="InterPro" id="IPR012677">
    <property type="entry name" value="Nucleotide-bd_a/b_plait_sf"/>
</dbReference>
<dbReference type="InterPro" id="IPR000504">
    <property type="entry name" value="RRM_dom"/>
</dbReference>
<dbReference type="PANTHER" id="PTHR48028:SF4">
    <property type="entry name" value="SC35-LIKE SPLICING FACTOR"/>
    <property type="match status" value="1"/>
</dbReference>
<dbReference type="SMART" id="SM00361">
    <property type="entry name" value="RRM_1"/>
    <property type="match status" value="1"/>
</dbReference>
<dbReference type="GO" id="GO:0006397">
    <property type="term" value="P:mRNA processing"/>
    <property type="evidence" value="ECO:0007669"/>
    <property type="project" value="UniProtKB-KW"/>
</dbReference>
<dbReference type="Pfam" id="PF00076">
    <property type="entry name" value="RRM_1"/>
    <property type="match status" value="2"/>
</dbReference>
<dbReference type="GO" id="GO:0003723">
    <property type="term" value="F:RNA binding"/>
    <property type="evidence" value="ECO:0007669"/>
    <property type="project" value="UniProtKB-UniRule"/>
</dbReference>
<sequence>MHAFRRTALRSVLSVSRPLSAKTRTFPFAAGVFKSFSGSLPRLLPTSRLFSHTGRLADSQADKTASAEAAQDVVESLAQSEADIQEAVQEVAPAESQQVERPRRHKGKYGAFIRNIVFEVTEEHLQQAFEKYGNVVSAYIARDPRGLSKGYGFVEFDSEEALQQACDAVNGSFWHGRRITCVPRQEEPVKVRTERQPMSTPTAQLFIGNIPFETTDAELNRLFKDIANCTDIRVAVDRATGWPRGFAHADFTTVEAAQEAYKRLQGLVIGNRELRVDYATGYIRRKGQGGNQQSGGTAFRVITDPKEGTE</sequence>
<evidence type="ECO:0000256" key="7">
    <source>
        <dbReference type="PROSITE-ProRule" id="PRU00176"/>
    </source>
</evidence>
<dbReference type="SUPFAM" id="SSF54928">
    <property type="entry name" value="RNA-binding domain, RBD"/>
    <property type="match status" value="2"/>
</dbReference>
<organism evidence="10 11">
    <name type="scientific">Canariomyces notabilis</name>
    <dbReference type="NCBI Taxonomy" id="2074819"/>
    <lineage>
        <taxon>Eukaryota</taxon>
        <taxon>Fungi</taxon>
        <taxon>Dikarya</taxon>
        <taxon>Ascomycota</taxon>
        <taxon>Pezizomycotina</taxon>
        <taxon>Sordariomycetes</taxon>
        <taxon>Sordariomycetidae</taxon>
        <taxon>Sordariales</taxon>
        <taxon>Chaetomiaceae</taxon>
        <taxon>Canariomyces</taxon>
    </lineage>
</organism>
<keyword evidence="3" id="KW-0507">mRNA processing</keyword>
<comment type="subcellular location">
    <subcellularLocation>
        <location evidence="1">Nucleus</location>
    </subcellularLocation>
</comment>
<feature type="domain" description="RRM" evidence="9">
    <location>
        <begin position="109"/>
        <end position="186"/>
    </location>
</feature>
<dbReference type="RefSeq" id="XP_064674815.1">
    <property type="nucleotide sequence ID" value="XM_064814037.1"/>
</dbReference>
<keyword evidence="2" id="KW-0597">Phosphoprotein</keyword>
<evidence type="ECO:0000256" key="8">
    <source>
        <dbReference type="SAM" id="MobiDB-lite"/>
    </source>
</evidence>
<dbReference type="EMBL" id="MU853332">
    <property type="protein sequence ID" value="KAK4117245.1"/>
    <property type="molecule type" value="Genomic_DNA"/>
</dbReference>
<evidence type="ECO:0000313" key="11">
    <source>
        <dbReference type="Proteomes" id="UP001302812"/>
    </source>
</evidence>
<feature type="domain" description="RRM" evidence="9">
    <location>
        <begin position="203"/>
        <end position="281"/>
    </location>
</feature>
<dbReference type="Proteomes" id="UP001302812">
    <property type="component" value="Unassembled WGS sequence"/>
</dbReference>
<dbReference type="Gene3D" id="3.30.70.330">
    <property type="match status" value="2"/>
</dbReference>
<dbReference type="PANTHER" id="PTHR48028">
    <property type="entry name" value="GLYCINE-RICH RNA-BINDING PROTEIN RZ1A"/>
    <property type="match status" value="1"/>
</dbReference>
<reference evidence="10" key="2">
    <citation type="submission" date="2023-05" db="EMBL/GenBank/DDBJ databases">
        <authorList>
            <consortium name="Lawrence Berkeley National Laboratory"/>
            <person name="Steindorff A."/>
            <person name="Hensen N."/>
            <person name="Bonometti L."/>
            <person name="Westerberg I."/>
            <person name="Brannstrom I.O."/>
            <person name="Guillou S."/>
            <person name="Cros-Aarteil S."/>
            <person name="Calhoun S."/>
            <person name="Haridas S."/>
            <person name="Kuo A."/>
            <person name="Mondo S."/>
            <person name="Pangilinan J."/>
            <person name="Riley R."/>
            <person name="Labutti K."/>
            <person name="Andreopoulos B."/>
            <person name="Lipzen A."/>
            <person name="Chen C."/>
            <person name="Yanf M."/>
            <person name="Daum C."/>
            <person name="Ng V."/>
            <person name="Clum A."/>
            <person name="Ohm R."/>
            <person name="Martin F."/>
            <person name="Silar P."/>
            <person name="Natvig D."/>
            <person name="Lalanne C."/>
            <person name="Gautier V."/>
            <person name="Ament-Velasquez S.L."/>
            <person name="Kruys A."/>
            <person name="Hutchinson M.I."/>
            <person name="Powell A.J."/>
            <person name="Barry K."/>
            <person name="Miller A.N."/>
            <person name="Grigoriev I.V."/>
            <person name="Debuchy R."/>
            <person name="Gladieux P."/>
            <person name="Thoren M.H."/>
            <person name="Johannesson H."/>
        </authorList>
    </citation>
    <scope>NUCLEOTIDE SEQUENCE</scope>
    <source>
        <strain evidence="10">CBS 508.74</strain>
    </source>
</reference>
<keyword evidence="4 7" id="KW-0694">RNA-binding</keyword>
<gene>
    <name evidence="10" type="ORF">N656DRAFT_773321</name>
</gene>
<evidence type="ECO:0000256" key="1">
    <source>
        <dbReference type="ARBA" id="ARBA00004123"/>
    </source>
</evidence>
<dbReference type="PROSITE" id="PS50102">
    <property type="entry name" value="RRM"/>
    <property type="match status" value="2"/>
</dbReference>
<dbReference type="GO" id="GO:0005634">
    <property type="term" value="C:nucleus"/>
    <property type="evidence" value="ECO:0007669"/>
    <property type="project" value="UniProtKB-SubCell"/>
</dbReference>
<evidence type="ECO:0000259" key="9">
    <source>
        <dbReference type="PROSITE" id="PS50102"/>
    </source>
</evidence>
<evidence type="ECO:0000256" key="5">
    <source>
        <dbReference type="ARBA" id="ARBA00023187"/>
    </source>
</evidence>
<name>A0AAN6YX24_9PEZI</name>
<proteinExistence type="predicted"/>
<accession>A0AAN6YX24</accession>
<dbReference type="SMART" id="SM00360">
    <property type="entry name" value="RRM"/>
    <property type="match status" value="2"/>
</dbReference>